<sequence length="217" mass="22352">MYTITLTLLFAIHVALFVNADIDFDINKVPSACKSLCGPIGQLLKQCGADPNDRVADLDDGQCICRNQSFDVAKVAAQCAGCIHQDDNGQVRRDDHDSADKADSVDVDSLMKTCGFSSVSYSPSDSGVASSVTAASTMATAASRSATPTRDSQPAQTTGRTTMTSAVETRTKTAGGSRTSSVATTSSRGNAAAATEVPPVVYAAGAFVVAMVGELAL</sequence>
<evidence type="ECO:0008006" key="5">
    <source>
        <dbReference type="Google" id="ProtNLM"/>
    </source>
</evidence>
<feature type="signal peptide" evidence="2">
    <location>
        <begin position="1"/>
        <end position="20"/>
    </location>
</feature>
<evidence type="ECO:0000256" key="1">
    <source>
        <dbReference type="SAM" id="MobiDB-lite"/>
    </source>
</evidence>
<evidence type="ECO:0000256" key="2">
    <source>
        <dbReference type="SAM" id="SignalP"/>
    </source>
</evidence>
<name>A0ABR0BEF3_PURLI</name>
<keyword evidence="2" id="KW-0732">Signal</keyword>
<comment type="caution">
    <text evidence="3">The sequence shown here is derived from an EMBL/GenBank/DDBJ whole genome shotgun (WGS) entry which is preliminary data.</text>
</comment>
<gene>
    <name evidence="3" type="ORF">Purlil1_13305</name>
</gene>
<protein>
    <recommendedName>
        <fullName evidence="5">CFEM domain-containing protein</fullName>
    </recommendedName>
</protein>
<dbReference type="EMBL" id="JAWRVI010000196">
    <property type="protein sequence ID" value="KAK4071813.1"/>
    <property type="molecule type" value="Genomic_DNA"/>
</dbReference>
<evidence type="ECO:0000313" key="3">
    <source>
        <dbReference type="EMBL" id="KAK4071813.1"/>
    </source>
</evidence>
<feature type="compositionally biased region" description="Low complexity" evidence="1">
    <location>
        <begin position="140"/>
        <end position="152"/>
    </location>
</feature>
<feature type="compositionally biased region" description="Low complexity" evidence="1">
    <location>
        <begin position="173"/>
        <end position="189"/>
    </location>
</feature>
<feature type="region of interest" description="Disordered" evidence="1">
    <location>
        <begin position="140"/>
        <end position="192"/>
    </location>
</feature>
<dbReference type="Proteomes" id="UP001287286">
    <property type="component" value="Unassembled WGS sequence"/>
</dbReference>
<keyword evidence="4" id="KW-1185">Reference proteome</keyword>
<evidence type="ECO:0000313" key="4">
    <source>
        <dbReference type="Proteomes" id="UP001287286"/>
    </source>
</evidence>
<accession>A0ABR0BEF3</accession>
<organism evidence="3 4">
    <name type="scientific">Purpureocillium lilacinum</name>
    <name type="common">Paecilomyces lilacinus</name>
    <dbReference type="NCBI Taxonomy" id="33203"/>
    <lineage>
        <taxon>Eukaryota</taxon>
        <taxon>Fungi</taxon>
        <taxon>Dikarya</taxon>
        <taxon>Ascomycota</taxon>
        <taxon>Pezizomycotina</taxon>
        <taxon>Sordariomycetes</taxon>
        <taxon>Hypocreomycetidae</taxon>
        <taxon>Hypocreales</taxon>
        <taxon>Ophiocordycipitaceae</taxon>
        <taxon>Purpureocillium</taxon>
    </lineage>
</organism>
<feature type="compositionally biased region" description="Polar residues" evidence="1">
    <location>
        <begin position="153"/>
        <end position="168"/>
    </location>
</feature>
<reference evidence="3 4" key="1">
    <citation type="journal article" date="2024" name="Microbiol. Resour. Announc.">
        <title>Genome annotations for the ascomycete fungi Trichoderma harzianum, Trichoderma aggressivum, and Purpureocillium lilacinum.</title>
        <authorList>
            <person name="Beijen E.P.W."/>
            <person name="Ohm R.A."/>
        </authorList>
    </citation>
    <scope>NUCLEOTIDE SEQUENCE [LARGE SCALE GENOMIC DNA]</scope>
    <source>
        <strain evidence="3 4">CBS 150709</strain>
    </source>
</reference>
<proteinExistence type="predicted"/>
<feature type="chain" id="PRO_5047206506" description="CFEM domain-containing protein" evidence="2">
    <location>
        <begin position="21"/>
        <end position="217"/>
    </location>
</feature>